<dbReference type="Gene3D" id="2.170.130.10">
    <property type="entry name" value="TonB-dependent receptor, plug domain"/>
    <property type="match status" value="1"/>
</dbReference>
<dbReference type="InterPro" id="IPR000531">
    <property type="entry name" value="Beta-barrel_TonB"/>
</dbReference>
<proteinExistence type="predicted"/>
<evidence type="ECO:0008006" key="10">
    <source>
        <dbReference type="Google" id="ProtNLM"/>
    </source>
</evidence>
<dbReference type="Pfam" id="PF00593">
    <property type="entry name" value="TonB_dep_Rec_b-barrel"/>
    <property type="match status" value="1"/>
</dbReference>
<reference evidence="9" key="1">
    <citation type="submission" date="2018-05" db="EMBL/GenBank/DDBJ databases">
        <authorList>
            <person name="Lanie J.A."/>
            <person name="Ng W.-L."/>
            <person name="Kazmierczak K.M."/>
            <person name="Andrzejewski T.M."/>
            <person name="Davidsen T.M."/>
            <person name="Wayne K.J."/>
            <person name="Tettelin H."/>
            <person name="Glass J.I."/>
            <person name="Rusch D."/>
            <person name="Podicherti R."/>
            <person name="Tsui H.-C.T."/>
            <person name="Winkler M.E."/>
        </authorList>
    </citation>
    <scope>NUCLEOTIDE SEQUENCE</scope>
</reference>
<dbReference type="PROSITE" id="PS52016">
    <property type="entry name" value="TONB_DEPENDENT_REC_3"/>
    <property type="match status" value="1"/>
</dbReference>
<dbReference type="GO" id="GO:0044718">
    <property type="term" value="P:siderophore transmembrane transport"/>
    <property type="evidence" value="ECO:0007669"/>
    <property type="project" value="TreeGrafter"/>
</dbReference>
<accession>A0A381Q0W0</accession>
<keyword evidence="2" id="KW-0813">Transport</keyword>
<evidence type="ECO:0000259" key="7">
    <source>
        <dbReference type="Pfam" id="PF00593"/>
    </source>
</evidence>
<evidence type="ECO:0000256" key="3">
    <source>
        <dbReference type="ARBA" id="ARBA00022692"/>
    </source>
</evidence>
<evidence type="ECO:0000256" key="1">
    <source>
        <dbReference type="ARBA" id="ARBA00004571"/>
    </source>
</evidence>
<name>A0A381Q0W0_9ZZZZ</name>
<dbReference type="PANTHER" id="PTHR30069:SF40">
    <property type="entry name" value="TONB-DEPENDENT RECEPTOR NMB0964-RELATED"/>
    <property type="match status" value="1"/>
</dbReference>
<dbReference type="InterPro" id="IPR012910">
    <property type="entry name" value="Plug_dom"/>
</dbReference>
<sequence>MSVLAVNGLRADEIEEVIVTSSLIDQTLSELENPLHVISGDDISNGATQSLGESLDNLLGVSSTDYGSGVGQPIIRGMSGSRVRILSNGMVVRDVSGLGSDHINDIDMNNIQQVEVVIGPSSLLYSNGSIGGIINIVDNTIARNDFSESELRLGLEGQSVNNGNAHDISLQNNIGGLNLSFAYKDSQFDNFDVPIGAILHDEEIHEGGLGEAEEAQEEDVDYLANSDYETSSRRLGVSRAGDWGYFGLSINYIESLYGIPFHGEEHEEEHGGERIFSTTDSDVFNLEGTYVLKNRWIQKINYRLRSSDYSLTEQHVDSEEAHEGEFLEDEDHEAGPTLFKNDAKEYGAIIDLTNDVIEQKVALNFAEENIFVMGAEAYMNPAKNEEFTLGYYLSNDVGIFHFDLGLRHDRLRRKGSVNHHEDDHEEVEYSDRDLNNTSFAMSFTSDINDSLKMNLGISSLERSPSSVALYMNGPHLATRRFEVGNVNLGSERSNNIDLTFAYEKSGLFGAITFFKYDVGRYIYLQDQTEENYDEHYVGLALANYLQQDAQLDGYELELGKVIELARGSISFSFGRDSVTGEFKTGNKIPRMVPSRNIYSISYFESDIEIELDLKDVEKQEDVGVNETSTGGYKMLDLRLRKTINFNVTTELNISFFATNLLDEIARNHTSFVKDDVPLPGTNYGVNFNLIF</sequence>
<dbReference type="InterPro" id="IPR039426">
    <property type="entry name" value="TonB-dep_rcpt-like"/>
</dbReference>
<evidence type="ECO:0000259" key="8">
    <source>
        <dbReference type="Pfam" id="PF07715"/>
    </source>
</evidence>
<protein>
    <recommendedName>
        <fullName evidence="10">TonB-dependent receptor plug domain-containing protein</fullName>
    </recommendedName>
</protein>
<organism evidence="9">
    <name type="scientific">marine metagenome</name>
    <dbReference type="NCBI Taxonomy" id="408172"/>
    <lineage>
        <taxon>unclassified sequences</taxon>
        <taxon>metagenomes</taxon>
        <taxon>ecological metagenomes</taxon>
    </lineage>
</organism>
<dbReference type="AlphaFoldDB" id="A0A381Q0W0"/>
<evidence type="ECO:0000256" key="4">
    <source>
        <dbReference type="ARBA" id="ARBA00023077"/>
    </source>
</evidence>
<dbReference type="PANTHER" id="PTHR30069">
    <property type="entry name" value="TONB-DEPENDENT OUTER MEMBRANE RECEPTOR"/>
    <property type="match status" value="1"/>
</dbReference>
<dbReference type="Pfam" id="PF07715">
    <property type="entry name" value="Plug"/>
    <property type="match status" value="1"/>
</dbReference>
<gene>
    <name evidence="9" type="ORF">METZ01_LOCUS25624</name>
</gene>
<feature type="domain" description="TonB-dependent receptor-like beta-barrel" evidence="7">
    <location>
        <begin position="271"/>
        <end position="660"/>
    </location>
</feature>
<keyword evidence="6" id="KW-0998">Cell outer membrane</keyword>
<dbReference type="InterPro" id="IPR036942">
    <property type="entry name" value="Beta-barrel_TonB_sf"/>
</dbReference>
<dbReference type="GO" id="GO:0015344">
    <property type="term" value="F:siderophore uptake transmembrane transporter activity"/>
    <property type="evidence" value="ECO:0007669"/>
    <property type="project" value="TreeGrafter"/>
</dbReference>
<keyword evidence="5" id="KW-0472">Membrane</keyword>
<feature type="domain" description="TonB-dependent receptor plug" evidence="8">
    <location>
        <begin position="29"/>
        <end position="133"/>
    </location>
</feature>
<evidence type="ECO:0000256" key="5">
    <source>
        <dbReference type="ARBA" id="ARBA00023136"/>
    </source>
</evidence>
<keyword evidence="3" id="KW-0812">Transmembrane</keyword>
<comment type="subcellular location">
    <subcellularLocation>
        <location evidence="1">Cell outer membrane</location>
        <topology evidence="1">Multi-pass membrane protein</topology>
    </subcellularLocation>
</comment>
<evidence type="ECO:0000256" key="2">
    <source>
        <dbReference type="ARBA" id="ARBA00022448"/>
    </source>
</evidence>
<dbReference type="GO" id="GO:0009279">
    <property type="term" value="C:cell outer membrane"/>
    <property type="evidence" value="ECO:0007669"/>
    <property type="project" value="UniProtKB-SubCell"/>
</dbReference>
<dbReference type="InterPro" id="IPR037066">
    <property type="entry name" value="Plug_dom_sf"/>
</dbReference>
<evidence type="ECO:0000313" key="9">
    <source>
        <dbReference type="EMBL" id="SUZ72770.1"/>
    </source>
</evidence>
<dbReference type="SUPFAM" id="SSF56935">
    <property type="entry name" value="Porins"/>
    <property type="match status" value="1"/>
</dbReference>
<keyword evidence="4" id="KW-0798">TonB box</keyword>
<evidence type="ECO:0000256" key="6">
    <source>
        <dbReference type="ARBA" id="ARBA00023237"/>
    </source>
</evidence>
<dbReference type="Gene3D" id="2.40.170.20">
    <property type="entry name" value="TonB-dependent receptor, beta-barrel domain"/>
    <property type="match status" value="1"/>
</dbReference>
<dbReference type="EMBL" id="UINC01001158">
    <property type="protein sequence ID" value="SUZ72770.1"/>
    <property type="molecule type" value="Genomic_DNA"/>
</dbReference>